<dbReference type="InterPro" id="IPR013373">
    <property type="entry name" value="Flagellin/pilin_N_arc"/>
</dbReference>
<proteinExistence type="predicted"/>
<evidence type="ECO:0000313" key="3">
    <source>
        <dbReference type="Proteomes" id="UP000002595"/>
    </source>
</evidence>
<dbReference type="HOGENOM" id="CLU_147148_0_0_2"/>
<gene>
    <name evidence="2" type="ordered locus">Pisl_1405</name>
</gene>
<accession>A1RUD2</accession>
<name>A1RUD2_PYRIL</name>
<evidence type="ECO:0000256" key="1">
    <source>
        <dbReference type="SAM" id="Phobius"/>
    </source>
</evidence>
<keyword evidence="1" id="KW-0472">Membrane</keyword>
<dbReference type="Proteomes" id="UP000002595">
    <property type="component" value="Chromosome"/>
</dbReference>
<dbReference type="RefSeq" id="WP_011763139.1">
    <property type="nucleotide sequence ID" value="NC_008701.1"/>
</dbReference>
<dbReference type="GeneID" id="4617000"/>
<keyword evidence="1" id="KW-0812">Transmembrane</keyword>
<evidence type="ECO:0000313" key="2">
    <source>
        <dbReference type="EMBL" id="ABL88564.1"/>
    </source>
</evidence>
<feature type="transmembrane region" description="Helical" evidence="1">
    <location>
        <begin position="12"/>
        <end position="31"/>
    </location>
</feature>
<dbReference type="EMBL" id="CP000504">
    <property type="protein sequence ID" value="ABL88564.1"/>
    <property type="molecule type" value="Genomic_DNA"/>
</dbReference>
<dbReference type="NCBIfam" id="TIGR02537">
    <property type="entry name" value="arch_flag_Nterm"/>
    <property type="match status" value="1"/>
</dbReference>
<evidence type="ECO:0008006" key="4">
    <source>
        <dbReference type="Google" id="ProtNLM"/>
    </source>
</evidence>
<dbReference type="eggNOG" id="arCOG03871">
    <property type="taxonomic scope" value="Archaea"/>
</dbReference>
<sequence length="142" mass="14745">MNKVKGLEPIVAVVLLIVVAVIGAVLVYLWFAGYVTKATSQAEQMATSEKLKIEAATLLTNGTATLYVRNLGGDKATIVTAYIMKPGTLTPICTASLSTTIDPGTLTQVKATCTATLTAGSDYVIKIVTSKGTEFAVTVTAS</sequence>
<keyword evidence="1" id="KW-1133">Transmembrane helix</keyword>
<protein>
    <recommendedName>
        <fullName evidence="4">Flagellar biosynthesis protein FlaG</fullName>
    </recommendedName>
</protein>
<reference evidence="2" key="1">
    <citation type="submission" date="2006-12" db="EMBL/GenBank/DDBJ databases">
        <title>Complete sequence of Pyrobaculum islandicum DSM 4184.</title>
        <authorList>
            <person name="Copeland A."/>
            <person name="Lucas S."/>
            <person name="Lapidus A."/>
            <person name="Barry K."/>
            <person name="Detter J.C."/>
            <person name="Glavina del Rio T."/>
            <person name="Dalin E."/>
            <person name="Tice H."/>
            <person name="Pitluck S."/>
            <person name="Meincke L."/>
            <person name="Brettin T."/>
            <person name="Bruce D."/>
            <person name="Han C."/>
            <person name="Tapia R."/>
            <person name="Gilna P."/>
            <person name="Schmutz J."/>
            <person name="Larimer F."/>
            <person name="Land M."/>
            <person name="Hauser L."/>
            <person name="Kyrpides N."/>
            <person name="Mikhailova N."/>
            <person name="Cozen A.E."/>
            <person name="Fitz-Gibbon S.T."/>
            <person name="House C.H."/>
            <person name="Saltikov C."/>
            <person name="Lowe T."/>
            <person name="Richardson P."/>
        </authorList>
    </citation>
    <scope>NUCLEOTIDE SEQUENCE [LARGE SCALE GENOMIC DNA]</scope>
    <source>
        <strain evidence="2">DSM 4184</strain>
    </source>
</reference>
<dbReference type="KEGG" id="pis:Pisl_1405"/>
<organism evidence="2 3">
    <name type="scientific">Pyrobaculum islandicum (strain DSM 4184 / JCM 9189 / GEO3)</name>
    <dbReference type="NCBI Taxonomy" id="384616"/>
    <lineage>
        <taxon>Archaea</taxon>
        <taxon>Thermoproteota</taxon>
        <taxon>Thermoprotei</taxon>
        <taxon>Thermoproteales</taxon>
        <taxon>Thermoproteaceae</taxon>
        <taxon>Pyrobaculum</taxon>
    </lineage>
</organism>
<dbReference type="OrthoDB" id="27471at2157"/>
<dbReference type="AlphaFoldDB" id="A1RUD2"/>
<dbReference type="STRING" id="384616.Pisl_1405"/>
<keyword evidence="3" id="KW-1185">Reference proteome</keyword>